<name>A0A2T6BCZ0_9BACL</name>
<dbReference type="InterPro" id="IPR001734">
    <property type="entry name" value="Na/solute_symporter"/>
</dbReference>
<feature type="transmembrane region" description="Helical" evidence="9">
    <location>
        <begin position="50"/>
        <end position="79"/>
    </location>
</feature>
<comment type="subcellular location">
    <subcellularLocation>
        <location evidence="1">Membrane</location>
        <topology evidence="1">Multi-pass membrane protein</topology>
    </subcellularLocation>
</comment>
<keyword evidence="4" id="KW-1003">Cell membrane</keyword>
<keyword evidence="6 9" id="KW-1133">Transmembrane helix</keyword>
<gene>
    <name evidence="10" type="ORF">C8P63_1244</name>
</gene>
<dbReference type="Proteomes" id="UP000244240">
    <property type="component" value="Unassembled WGS sequence"/>
</dbReference>
<reference evidence="10 11" key="1">
    <citation type="submission" date="2018-04" db="EMBL/GenBank/DDBJ databases">
        <title>Genomic Encyclopedia of Archaeal and Bacterial Type Strains, Phase II (KMG-II): from individual species to whole genera.</title>
        <authorList>
            <person name="Goeker M."/>
        </authorList>
    </citation>
    <scope>NUCLEOTIDE SEQUENCE [LARGE SCALE GENOMIC DNA]</scope>
    <source>
        <strain evidence="10 11">DSM 45787</strain>
    </source>
</reference>
<dbReference type="PROSITE" id="PS00457">
    <property type="entry name" value="NA_SOLUT_SYMP_2"/>
    <property type="match status" value="1"/>
</dbReference>
<feature type="transmembrane region" description="Helical" evidence="9">
    <location>
        <begin position="153"/>
        <end position="173"/>
    </location>
</feature>
<dbReference type="EMBL" id="QBKR01000024">
    <property type="protein sequence ID" value="PTX53948.1"/>
    <property type="molecule type" value="Genomic_DNA"/>
</dbReference>
<evidence type="ECO:0000256" key="2">
    <source>
        <dbReference type="ARBA" id="ARBA00006434"/>
    </source>
</evidence>
<evidence type="ECO:0000256" key="4">
    <source>
        <dbReference type="ARBA" id="ARBA00022475"/>
    </source>
</evidence>
<feature type="transmembrane region" description="Helical" evidence="9">
    <location>
        <begin position="5"/>
        <end position="30"/>
    </location>
</feature>
<dbReference type="GO" id="GO:0015233">
    <property type="term" value="F:pantothenate transmembrane transporter activity"/>
    <property type="evidence" value="ECO:0007669"/>
    <property type="project" value="TreeGrafter"/>
</dbReference>
<dbReference type="GO" id="GO:0005886">
    <property type="term" value="C:plasma membrane"/>
    <property type="evidence" value="ECO:0007669"/>
    <property type="project" value="TreeGrafter"/>
</dbReference>
<dbReference type="PROSITE" id="PS50283">
    <property type="entry name" value="NA_SOLUT_SYMP_3"/>
    <property type="match status" value="1"/>
</dbReference>
<keyword evidence="7 9" id="KW-0472">Membrane</keyword>
<accession>A0A2T6BCZ0</accession>
<protein>
    <submittedName>
        <fullName evidence="10">Sodium:solute symporter family protein</fullName>
    </submittedName>
</protein>
<dbReference type="Pfam" id="PF00474">
    <property type="entry name" value="SSF"/>
    <property type="match status" value="1"/>
</dbReference>
<comment type="caution">
    <text evidence="10">The sequence shown here is derived from an EMBL/GenBank/DDBJ whole genome shotgun (WGS) entry which is preliminary data.</text>
</comment>
<sequence length="226" mass="24845">MHRAIIYSCTIMGLFTFGLTIVGPITRVLYPKVEADMAVPILILDLMPGWLAGLVLAAPLAAIMSTVDSMLLLTSSAIVKDIYLNYINPKASDRTIMKLSYMTTLLIGVLVVLLSLTPPDYVQMIVLYAVGGLEATFFAPIVFGLYWKRANHWGATASMLVGLISYILIENAAPNPFGMLTIVTTLVLSIVTMVVVSLMTRKPSQDILEKFWGKTMVKEQEKVINK</sequence>
<proteinExistence type="inferred from homology"/>
<feature type="transmembrane region" description="Helical" evidence="9">
    <location>
        <begin position="99"/>
        <end position="119"/>
    </location>
</feature>
<keyword evidence="5 9" id="KW-0812">Transmembrane</keyword>
<dbReference type="InterPro" id="IPR050277">
    <property type="entry name" value="Sodium:Solute_Symporter"/>
</dbReference>
<dbReference type="PANTHER" id="PTHR48086">
    <property type="entry name" value="SODIUM/PROLINE SYMPORTER-RELATED"/>
    <property type="match status" value="1"/>
</dbReference>
<feature type="transmembrane region" description="Helical" evidence="9">
    <location>
        <begin position="125"/>
        <end position="146"/>
    </location>
</feature>
<evidence type="ECO:0000256" key="3">
    <source>
        <dbReference type="ARBA" id="ARBA00022448"/>
    </source>
</evidence>
<comment type="similarity">
    <text evidence="2 8">Belongs to the sodium:solute symporter (SSF) (TC 2.A.21) family.</text>
</comment>
<dbReference type="InterPro" id="IPR038377">
    <property type="entry name" value="Na/Glc_symporter_sf"/>
</dbReference>
<evidence type="ECO:0000313" key="11">
    <source>
        <dbReference type="Proteomes" id="UP000244240"/>
    </source>
</evidence>
<evidence type="ECO:0000256" key="9">
    <source>
        <dbReference type="SAM" id="Phobius"/>
    </source>
</evidence>
<dbReference type="Gene3D" id="1.20.1730.10">
    <property type="entry name" value="Sodium/glucose cotransporter"/>
    <property type="match status" value="1"/>
</dbReference>
<evidence type="ECO:0000256" key="7">
    <source>
        <dbReference type="ARBA" id="ARBA00023136"/>
    </source>
</evidence>
<evidence type="ECO:0000256" key="1">
    <source>
        <dbReference type="ARBA" id="ARBA00004141"/>
    </source>
</evidence>
<dbReference type="AlphaFoldDB" id="A0A2T6BCZ0"/>
<evidence type="ECO:0000256" key="6">
    <source>
        <dbReference type="ARBA" id="ARBA00022989"/>
    </source>
</evidence>
<keyword evidence="3" id="KW-0813">Transport</keyword>
<dbReference type="PANTHER" id="PTHR48086:SF4">
    <property type="entry name" value="SODIUM_PANTOTHENATE SYMPORTER"/>
    <property type="match status" value="1"/>
</dbReference>
<evidence type="ECO:0000313" key="10">
    <source>
        <dbReference type="EMBL" id="PTX53948.1"/>
    </source>
</evidence>
<feature type="transmembrane region" description="Helical" evidence="9">
    <location>
        <begin position="179"/>
        <end position="200"/>
    </location>
</feature>
<evidence type="ECO:0000256" key="8">
    <source>
        <dbReference type="RuleBase" id="RU362091"/>
    </source>
</evidence>
<evidence type="ECO:0000256" key="5">
    <source>
        <dbReference type="ARBA" id="ARBA00022692"/>
    </source>
</evidence>
<dbReference type="InterPro" id="IPR018212">
    <property type="entry name" value="Na/solute_symporter_CS"/>
</dbReference>
<organism evidence="10 11">
    <name type="scientific">Melghirimyces profundicolus</name>
    <dbReference type="NCBI Taxonomy" id="1242148"/>
    <lineage>
        <taxon>Bacteria</taxon>
        <taxon>Bacillati</taxon>
        <taxon>Bacillota</taxon>
        <taxon>Bacilli</taxon>
        <taxon>Bacillales</taxon>
        <taxon>Thermoactinomycetaceae</taxon>
        <taxon>Melghirimyces</taxon>
    </lineage>
</organism>
<keyword evidence="11" id="KW-1185">Reference proteome</keyword>